<evidence type="ECO:0000259" key="2">
    <source>
        <dbReference type="Pfam" id="PF13622"/>
    </source>
</evidence>
<feature type="domain" description="Acyl-CoA thioesterase-like C-terminal" evidence="3">
    <location>
        <begin position="141"/>
        <end position="260"/>
    </location>
</feature>
<dbReference type="Gene3D" id="2.40.160.210">
    <property type="entry name" value="Acyl-CoA thioesterase, double hotdog domain"/>
    <property type="match status" value="1"/>
</dbReference>
<feature type="domain" description="Acyl-CoA thioesterase-like N-terminal HotDog" evidence="2">
    <location>
        <begin position="38"/>
        <end position="112"/>
    </location>
</feature>
<dbReference type="EMBL" id="JBHSIV010000044">
    <property type="protein sequence ID" value="MFC5065728.1"/>
    <property type="molecule type" value="Genomic_DNA"/>
</dbReference>
<evidence type="ECO:0000313" key="4">
    <source>
        <dbReference type="EMBL" id="MFC5065728.1"/>
    </source>
</evidence>
<dbReference type="InterPro" id="IPR049449">
    <property type="entry name" value="TesB_ACOT8-like_N"/>
</dbReference>
<evidence type="ECO:0000259" key="3">
    <source>
        <dbReference type="Pfam" id="PF20789"/>
    </source>
</evidence>
<feature type="region of interest" description="Disordered" evidence="1">
    <location>
        <begin position="119"/>
        <end position="141"/>
    </location>
</feature>
<protein>
    <submittedName>
        <fullName evidence="4">Acyl-CoA thioesterase domain-containing protein</fullName>
    </submittedName>
</protein>
<keyword evidence="5" id="KW-1185">Reference proteome</keyword>
<evidence type="ECO:0000256" key="1">
    <source>
        <dbReference type="SAM" id="MobiDB-lite"/>
    </source>
</evidence>
<name>A0ABV9YV72_9PSEU</name>
<comment type="caution">
    <text evidence="4">The sequence shown here is derived from an EMBL/GenBank/DDBJ whole genome shotgun (WGS) entry which is preliminary data.</text>
</comment>
<dbReference type="Pfam" id="PF20789">
    <property type="entry name" value="4HBT_3C"/>
    <property type="match status" value="1"/>
</dbReference>
<sequence>MSAHPTTAFFRANGELLVPLPRATSGWGASDGLDQLRGTAVSGVLARAAERAADELDGADGFRPVRWTLDLFRPGAMVPGTTEATVVRGGRRLRLVDAVLVQDGRTVARGSLLLLATGGQSSGSRWTGPLPTTPAPPPADLAPGEGEPILYRSDGDWSTDRRAHANAARKSVWFPAAPLVEGEDPTGLQHAAVVADGANLTSSWGTLGVEFINADATMTLTRAPARGDGIGLHAESRLEGDGIAIGTTTLFDRHGPLGSVVVSTLANGHDAVTV</sequence>
<reference evidence="5" key="1">
    <citation type="journal article" date="2019" name="Int. J. Syst. Evol. Microbiol.">
        <title>The Global Catalogue of Microorganisms (GCM) 10K type strain sequencing project: providing services to taxonomists for standard genome sequencing and annotation.</title>
        <authorList>
            <consortium name="The Broad Institute Genomics Platform"/>
            <consortium name="The Broad Institute Genome Sequencing Center for Infectious Disease"/>
            <person name="Wu L."/>
            <person name="Ma J."/>
        </authorList>
    </citation>
    <scope>NUCLEOTIDE SEQUENCE [LARGE SCALE GENOMIC DNA]</scope>
    <source>
        <strain evidence="5">CGMCC 4.7093</strain>
    </source>
</reference>
<dbReference type="Proteomes" id="UP001595947">
    <property type="component" value="Unassembled WGS sequence"/>
</dbReference>
<gene>
    <name evidence="4" type="ORF">ACFPBZ_26165</name>
</gene>
<dbReference type="Pfam" id="PF13622">
    <property type="entry name" value="4HBT_3"/>
    <property type="match status" value="1"/>
</dbReference>
<organism evidence="4 5">
    <name type="scientific">Actinomycetospora atypica</name>
    <dbReference type="NCBI Taxonomy" id="1290095"/>
    <lineage>
        <taxon>Bacteria</taxon>
        <taxon>Bacillati</taxon>
        <taxon>Actinomycetota</taxon>
        <taxon>Actinomycetes</taxon>
        <taxon>Pseudonocardiales</taxon>
        <taxon>Pseudonocardiaceae</taxon>
        <taxon>Actinomycetospora</taxon>
    </lineage>
</organism>
<evidence type="ECO:0000313" key="5">
    <source>
        <dbReference type="Proteomes" id="UP001595947"/>
    </source>
</evidence>
<dbReference type="InterPro" id="IPR049450">
    <property type="entry name" value="ACOT8-like_C"/>
</dbReference>
<dbReference type="RefSeq" id="WP_378039048.1">
    <property type="nucleotide sequence ID" value="NZ_JBHSIV010000044.1"/>
</dbReference>
<feature type="compositionally biased region" description="Pro residues" evidence="1">
    <location>
        <begin position="131"/>
        <end position="140"/>
    </location>
</feature>
<accession>A0ABV9YV72</accession>
<proteinExistence type="predicted"/>
<dbReference type="InterPro" id="IPR042171">
    <property type="entry name" value="Acyl-CoA_hotdog"/>
</dbReference>